<evidence type="ECO:0000313" key="3">
    <source>
        <dbReference type="EMBL" id="CAJ1051991.1"/>
    </source>
</evidence>
<feature type="compositionally biased region" description="Polar residues" evidence="1">
    <location>
        <begin position="86"/>
        <end position="105"/>
    </location>
</feature>
<dbReference type="InterPro" id="IPR013320">
    <property type="entry name" value="ConA-like_dom_sf"/>
</dbReference>
<evidence type="ECO:0000256" key="2">
    <source>
        <dbReference type="SAM" id="SignalP"/>
    </source>
</evidence>
<keyword evidence="4" id="KW-1185">Reference proteome</keyword>
<feature type="signal peptide" evidence="2">
    <location>
        <begin position="1"/>
        <end position="17"/>
    </location>
</feature>
<dbReference type="EMBL" id="OY660865">
    <property type="protein sequence ID" value="CAJ1051991.1"/>
    <property type="molecule type" value="Genomic_DNA"/>
</dbReference>
<name>A0AAV1ETY2_XYRNO</name>
<reference evidence="3" key="1">
    <citation type="submission" date="2023-08" db="EMBL/GenBank/DDBJ databases">
        <authorList>
            <person name="Alioto T."/>
            <person name="Alioto T."/>
            <person name="Gomez Garrido J."/>
        </authorList>
    </citation>
    <scope>NUCLEOTIDE SEQUENCE</scope>
</reference>
<protein>
    <submittedName>
        <fullName evidence="3">Uncharacterized protein LOC117821395 isoform X1</fullName>
    </submittedName>
</protein>
<dbReference type="Proteomes" id="UP001178508">
    <property type="component" value="Chromosome 2"/>
</dbReference>
<organism evidence="3 4">
    <name type="scientific">Xyrichtys novacula</name>
    <name type="common">Pearly razorfish</name>
    <name type="synonym">Hemipteronotus novacula</name>
    <dbReference type="NCBI Taxonomy" id="13765"/>
    <lineage>
        <taxon>Eukaryota</taxon>
        <taxon>Metazoa</taxon>
        <taxon>Chordata</taxon>
        <taxon>Craniata</taxon>
        <taxon>Vertebrata</taxon>
        <taxon>Euteleostomi</taxon>
        <taxon>Actinopterygii</taxon>
        <taxon>Neopterygii</taxon>
        <taxon>Teleostei</taxon>
        <taxon>Neoteleostei</taxon>
        <taxon>Acanthomorphata</taxon>
        <taxon>Eupercaria</taxon>
        <taxon>Labriformes</taxon>
        <taxon>Labridae</taxon>
        <taxon>Xyrichtys</taxon>
    </lineage>
</organism>
<sequence>MKMTWGMKLFSVAMVMALMFAALHLNNPGFKLTAETKTPARRSFAESSFIGPYWTTTTREPSGSNLNRKMFTLSENGGILFRPPYNSITTPNPWSSPTPYKASTDTSRPYRTSRPYSTSTPYSTSSPYTTTSRPYSTSTPYSTTSSPYSTTKRMTTRAPTTTPYHTTRPYRTTRPTHAWTTASPFRGVSVCLRYLASYQRDSPLFILSPSTNPLKLSVGGTGAYVLQYQRYYSYSVYLTPYIRFWTNISPEIWNRVCLTFDNMKKVAQIFSGSNMSIRKLIPEFVWSGEPVIDIPGFSGQVTDLQVWDYPLSYKEVFNYMTNGVYVPYRGSVLTWSSISYSPRGKTLLEDVYEKQANQPINRRGQGRGRRLKGEKNTKELVREVESGEENRQWLK</sequence>
<dbReference type="SUPFAM" id="SSF49899">
    <property type="entry name" value="Concanavalin A-like lectins/glucanases"/>
    <property type="match status" value="1"/>
</dbReference>
<accession>A0AAV1ETY2</accession>
<dbReference type="Gene3D" id="2.60.120.200">
    <property type="match status" value="1"/>
</dbReference>
<keyword evidence="2" id="KW-0732">Signal</keyword>
<gene>
    <name evidence="3" type="ORF">XNOV1_A012781</name>
</gene>
<feature type="compositionally biased region" description="Low complexity" evidence="1">
    <location>
        <begin position="106"/>
        <end position="171"/>
    </location>
</feature>
<evidence type="ECO:0000256" key="1">
    <source>
        <dbReference type="SAM" id="MobiDB-lite"/>
    </source>
</evidence>
<feature type="region of interest" description="Disordered" evidence="1">
    <location>
        <begin position="82"/>
        <end position="171"/>
    </location>
</feature>
<feature type="chain" id="PRO_5043359455" evidence="2">
    <location>
        <begin position="18"/>
        <end position="395"/>
    </location>
</feature>
<proteinExistence type="predicted"/>
<dbReference type="AlphaFoldDB" id="A0AAV1ETY2"/>
<evidence type="ECO:0000313" key="4">
    <source>
        <dbReference type="Proteomes" id="UP001178508"/>
    </source>
</evidence>